<dbReference type="SUPFAM" id="SSF51735">
    <property type="entry name" value="NAD(P)-binding Rossmann-fold domains"/>
    <property type="match status" value="1"/>
</dbReference>
<dbReference type="Gene3D" id="1.10.1040.10">
    <property type="entry name" value="N-(1-d-carboxylethyl)-l-norvaline Dehydrogenase, domain 2"/>
    <property type="match status" value="1"/>
</dbReference>
<evidence type="ECO:0000313" key="7">
    <source>
        <dbReference type="Proteomes" id="UP000194161"/>
    </source>
</evidence>
<dbReference type="GO" id="GO:0051287">
    <property type="term" value="F:NAD binding"/>
    <property type="evidence" value="ECO:0007669"/>
    <property type="project" value="InterPro"/>
</dbReference>
<feature type="domain" description="3-hydroxyisobutyrate dehydrogenase-like NAD-binding" evidence="5">
    <location>
        <begin position="174"/>
        <end position="294"/>
    </location>
</feature>
<protein>
    <recommendedName>
        <fullName evidence="8">2-hydroxy-3-oxopropionate reductase</fullName>
    </recommendedName>
</protein>
<dbReference type="InterPro" id="IPR006115">
    <property type="entry name" value="6PGDH_NADP-bd"/>
</dbReference>
<organism evidence="6 7">
    <name type="scientific">Bordetella genomosp. 13</name>
    <dbReference type="NCBI Taxonomy" id="463040"/>
    <lineage>
        <taxon>Bacteria</taxon>
        <taxon>Pseudomonadati</taxon>
        <taxon>Pseudomonadota</taxon>
        <taxon>Betaproteobacteria</taxon>
        <taxon>Burkholderiales</taxon>
        <taxon>Alcaligenaceae</taxon>
        <taxon>Bordetella</taxon>
    </lineage>
</organism>
<evidence type="ECO:0000256" key="2">
    <source>
        <dbReference type="ARBA" id="ARBA00023027"/>
    </source>
</evidence>
<sequence length="305" mass="31575">MTASHAPTGAVPVGFVGLGDMGRPMALRLLRAGLPMVVCDRNPAALQPFVAGGAQAASTPREVADLAELVVICLPAPEISLAVALGEDGLRQGARMRWMMETSTVGQSTLHALADGLRPRGIEVLDAPVSGGPRGEAAGRLSCFVSASQAAFDAARPVLSVLADRLFHIGTQPGQSQVLKLANNMLNAANLTLACEMMHMVRSAGIELKTALEVINASTGRSRATEETLPAQVLSGAFDTGARLDILHKDVRLAVAEAARQHTACPAATAAAAVWDRAMAAGLGAADLSRIYEFIANDTQAAKAD</sequence>
<dbReference type="PIRSF" id="PIRSF000103">
    <property type="entry name" value="HIBADH"/>
    <property type="match status" value="1"/>
</dbReference>
<keyword evidence="2" id="KW-0520">NAD</keyword>
<dbReference type="GO" id="GO:0016616">
    <property type="term" value="F:oxidoreductase activity, acting on the CH-OH group of donors, NAD or NADP as acceptor"/>
    <property type="evidence" value="ECO:0007669"/>
    <property type="project" value="TreeGrafter"/>
</dbReference>
<dbReference type="PANTHER" id="PTHR22981:SF7">
    <property type="entry name" value="3-HYDROXYISOBUTYRATE DEHYDROGENASE, MITOCHONDRIAL"/>
    <property type="match status" value="1"/>
</dbReference>
<gene>
    <name evidence="6" type="ORF">CAL15_00450</name>
</gene>
<evidence type="ECO:0000313" key="6">
    <source>
        <dbReference type="EMBL" id="ARP92979.1"/>
    </source>
</evidence>
<dbReference type="AlphaFoldDB" id="A0A1W6Z6J8"/>
<feature type="domain" description="6-phosphogluconate dehydrogenase NADP-binding" evidence="4">
    <location>
        <begin position="13"/>
        <end position="170"/>
    </location>
</feature>
<keyword evidence="1" id="KW-0560">Oxidoreductase</keyword>
<dbReference type="InterPro" id="IPR015815">
    <property type="entry name" value="HIBADH-related"/>
</dbReference>
<dbReference type="InterPro" id="IPR013328">
    <property type="entry name" value="6PGD_dom2"/>
</dbReference>
<accession>A0A1W6Z6J8</accession>
<dbReference type="InterPro" id="IPR029154">
    <property type="entry name" value="HIBADH-like_NADP-bd"/>
</dbReference>
<dbReference type="Pfam" id="PF03446">
    <property type="entry name" value="NAD_binding_2"/>
    <property type="match status" value="1"/>
</dbReference>
<reference evidence="6 7" key="1">
    <citation type="submission" date="2017-05" db="EMBL/GenBank/DDBJ databases">
        <title>Complete and WGS of Bordetella genogroups.</title>
        <authorList>
            <person name="Spilker T."/>
            <person name="LiPuma J."/>
        </authorList>
    </citation>
    <scope>NUCLEOTIDE SEQUENCE [LARGE SCALE GENOMIC DNA]</scope>
    <source>
        <strain evidence="6 7">AU7206</strain>
    </source>
</reference>
<evidence type="ECO:0000259" key="4">
    <source>
        <dbReference type="Pfam" id="PF03446"/>
    </source>
</evidence>
<dbReference type="InterPro" id="IPR002204">
    <property type="entry name" value="3-OH-isobutyrate_DH-rel_CS"/>
</dbReference>
<dbReference type="GO" id="GO:0050661">
    <property type="term" value="F:NADP binding"/>
    <property type="evidence" value="ECO:0007669"/>
    <property type="project" value="InterPro"/>
</dbReference>
<name>A0A1W6Z6J8_9BORD</name>
<proteinExistence type="predicted"/>
<dbReference type="RefSeq" id="WP_086076818.1">
    <property type="nucleotide sequence ID" value="NZ_CP021111.1"/>
</dbReference>
<dbReference type="Proteomes" id="UP000194161">
    <property type="component" value="Chromosome"/>
</dbReference>
<dbReference type="KEGG" id="bgm:CAL15_00450"/>
<keyword evidence="7" id="KW-1185">Reference proteome</keyword>
<dbReference type="InterPro" id="IPR008927">
    <property type="entry name" value="6-PGluconate_DH-like_C_sf"/>
</dbReference>
<dbReference type="Pfam" id="PF14833">
    <property type="entry name" value="NAD_binding_11"/>
    <property type="match status" value="1"/>
</dbReference>
<dbReference type="Gene3D" id="3.40.50.720">
    <property type="entry name" value="NAD(P)-binding Rossmann-like Domain"/>
    <property type="match status" value="1"/>
</dbReference>
<dbReference type="EMBL" id="CP021111">
    <property type="protein sequence ID" value="ARP92979.1"/>
    <property type="molecule type" value="Genomic_DNA"/>
</dbReference>
<dbReference type="SUPFAM" id="SSF48179">
    <property type="entry name" value="6-phosphogluconate dehydrogenase C-terminal domain-like"/>
    <property type="match status" value="1"/>
</dbReference>
<evidence type="ECO:0000259" key="5">
    <source>
        <dbReference type="Pfam" id="PF14833"/>
    </source>
</evidence>
<dbReference type="InterPro" id="IPR036291">
    <property type="entry name" value="NAD(P)-bd_dom_sf"/>
</dbReference>
<feature type="active site" evidence="3">
    <location>
        <position position="180"/>
    </location>
</feature>
<evidence type="ECO:0000256" key="1">
    <source>
        <dbReference type="ARBA" id="ARBA00023002"/>
    </source>
</evidence>
<dbReference type="OrthoDB" id="9777604at2"/>
<evidence type="ECO:0000256" key="3">
    <source>
        <dbReference type="PIRSR" id="PIRSR000103-1"/>
    </source>
</evidence>
<dbReference type="PROSITE" id="PS00895">
    <property type="entry name" value="3_HYDROXYISOBUT_DH"/>
    <property type="match status" value="1"/>
</dbReference>
<dbReference type="STRING" id="463040.CAL15_00450"/>
<evidence type="ECO:0008006" key="8">
    <source>
        <dbReference type="Google" id="ProtNLM"/>
    </source>
</evidence>
<dbReference type="GO" id="GO:0016054">
    <property type="term" value="P:organic acid catabolic process"/>
    <property type="evidence" value="ECO:0007669"/>
    <property type="project" value="UniProtKB-ARBA"/>
</dbReference>
<dbReference type="PANTHER" id="PTHR22981">
    <property type="entry name" value="3-HYDROXYISOBUTYRATE DEHYDROGENASE-RELATED"/>
    <property type="match status" value="1"/>
</dbReference>